<name>A0ACB9ZAZ2_9PEZI</name>
<organism evidence="1 2">
    <name type="scientific">Hypoxylon rubiginosum</name>
    <dbReference type="NCBI Taxonomy" id="110542"/>
    <lineage>
        <taxon>Eukaryota</taxon>
        <taxon>Fungi</taxon>
        <taxon>Dikarya</taxon>
        <taxon>Ascomycota</taxon>
        <taxon>Pezizomycotina</taxon>
        <taxon>Sordariomycetes</taxon>
        <taxon>Xylariomycetidae</taxon>
        <taxon>Xylariales</taxon>
        <taxon>Hypoxylaceae</taxon>
        <taxon>Hypoxylon</taxon>
    </lineage>
</organism>
<comment type="caution">
    <text evidence="1">The sequence shown here is derived from an EMBL/GenBank/DDBJ whole genome shotgun (WGS) entry which is preliminary data.</text>
</comment>
<accession>A0ACB9ZAZ2</accession>
<dbReference type="EMBL" id="MU393434">
    <property type="protein sequence ID" value="KAI4868914.1"/>
    <property type="molecule type" value="Genomic_DNA"/>
</dbReference>
<evidence type="ECO:0000313" key="2">
    <source>
        <dbReference type="Proteomes" id="UP001497700"/>
    </source>
</evidence>
<dbReference type="Proteomes" id="UP001497700">
    <property type="component" value="Unassembled WGS sequence"/>
</dbReference>
<proteinExistence type="predicted"/>
<keyword evidence="2" id="KW-1185">Reference proteome</keyword>
<evidence type="ECO:0000313" key="1">
    <source>
        <dbReference type="EMBL" id="KAI4868914.1"/>
    </source>
</evidence>
<protein>
    <submittedName>
        <fullName evidence="1">Uncharacterized protein</fullName>
    </submittedName>
</protein>
<reference evidence="1 2" key="1">
    <citation type="journal article" date="2022" name="New Phytol.">
        <title>Ecological generalism drives hyperdiversity of secondary metabolite gene clusters in xylarialean endophytes.</title>
        <authorList>
            <person name="Franco M.E.E."/>
            <person name="Wisecaver J.H."/>
            <person name="Arnold A.E."/>
            <person name="Ju Y.M."/>
            <person name="Slot J.C."/>
            <person name="Ahrendt S."/>
            <person name="Moore L.P."/>
            <person name="Eastman K.E."/>
            <person name="Scott K."/>
            <person name="Konkel Z."/>
            <person name="Mondo S.J."/>
            <person name="Kuo A."/>
            <person name="Hayes R.D."/>
            <person name="Haridas S."/>
            <person name="Andreopoulos B."/>
            <person name="Riley R."/>
            <person name="LaButti K."/>
            <person name="Pangilinan J."/>
            <person name="Lipzen A."/>
            <person name="Amirebrahimi M."/>
            <person name="Yan J."/>
            <person name="Adam C."/>
            <person name="Keymanesh K."/>
            <person name="Ng V."/>
            <person name="Louie K."/>
            <person name="Northen T."/>
            <person name="Drula E."/>
            <person name="Henrissat B."/>
            <person name="Hsieh H.M."/>
            <person name="Youens-Clark K."/>
            <person name="Lutzoni F."/>
            <person name="Miadlikowska J."/>
            <person name="Eastwood D.C."/>
            <person name="Hamelin R.C."/>
            <person name="Grigoriev I.V."/>
            <person name="U'Ren J.M."/>
        </authorList>
    </citation>
    <scope>NUCLEOTIDE SEQUENCE [LARGE SCALE GENOMIC DNA]</scope>
    <source>
        <strain evidence="1 2">CBS 119005</strain>
    </source>
</reference>
<sequence>MMANRADGLSLHDGTQNAEALFVEASKNFRQALSPIDKSLFKEYDSPTSMIRDLQAKVKQHQSSKRLPDLCKRIEQLSTSLGPFFDVVNIFISSNPEFSALAWGAIRFVFVLGSNYTSFLEKLIVMFERICERLPGYSEYHDRIVARHKNPSLPMSTPDSPSSLRRGRIVKTLSYIYADIIEFCQDACKIFATKRHGVRYKATAIADMFWRPFDVRYATILDRLQSHQELFRQEMQLEESLYMEQNQLKGLKELRKLRETIIQLEKFITFKFEGLEDKQPLASPVSNTPESLLLKIKTWINSPDYMRQYEKAQSLRLNGTGSWFTDSECYKTFKSFENICTDDDSEGILSLDARRILLVRGKPGYGKTVLSQILIDDLKLKYETSRSTDISRRQVLFYHFDSERLDYCTLAHAIRAVFHQLVHINRSDQDVLDSLSILIDSESSGQIFGSDEDLRQALYLLLMRIGGAVLVFDGIDECSSSNLLLQMIHDLCHDTGTKALLLSRPTLTLPRNFKCFVPLDLEYWQNAEDIRTFLTPEIGYLHADGWLGEDAGCDEICSILTAKSQSMFLWAHLMIKYLNCEVLSPSERIEAIFAEEVVEGLEKVYKRTLHALGRTFATERAKVRRMFQLMCVAERPFKVSELQTILAVTPGQVTHSSDLIVSFPNVLPKMSGGLVEVDKQGSVVFIHSSFREFMTSPTHRGRNDFAVNVNEAHLSASTLCLSYLIYDSPQGPFSGSRLPIAEALISLQREFPLAIYAANSWVYHGRLGVARANVFRDNPLAEHEPQFYSMLSILLNQRRSVTTWIETSWLSGKSPSVRSLVNELDNAPQLYSSDTRGMGVVRPGIFGDLEEFSKDLELLNSEWSHELQEYPAAIWGSSITAFNKSLFWYQTTGIPSGKISSTG</sequence>
<gene>
    <name evidence="1" type="ORF">F4820DRAFT_76210</name>
</gene>